<dbReference type="NCBIfam" id="TIGR00368">
    <property type="entry name" value="YifB family Mg chelatase-like AAA ATPase"/>
    <property type="match status" value="1"/>
</dbReference>
<dbReference type="GO" id="GO:0005524">
    <property type="term" value="F:ATP binding"/>
    <property type="evidence" value="ECO:0007669"/>
    <property type="project" value="InterPro"/>
</dbReference>
<dbReference type="Proteomes" id="UP001145145">
    <property type="component" value="Unassembled WGS sequence"/>
</dbReference>
<dbReference type="EMBL" id="BSBO01000008">
    <property type="protein sequence ID" value="GLG03908.1"/>
    <property type="molecule type" value="Genomic_DNA"/>
</dbReference>
<accession>A0A9W6FC43</accession>
<proteinExistence type="predicted"/>
<dbReference type="SUPFAM" id="SSF52540">
    <property type="entry name" value="P-loop containing nucleoside triphosphate hydrolases"/>
    <property type="match status" value="1"/>
</dbReference>
<feature type="domain" description="Magnesium chelatase ChlI-like catalytic" evidence="1">
    <location>
        <begin position="192"/>
        <end position="397"/>
    </location>
</feature>
<sequence length="512" mass="57201">MGFAMVKSAVMDGLTVREVCVEADTGSGLPVFHMVGYLSSEVKEAGERVRTAIRHTRARLQPQRMVVNLSPADIRKTGASFDLPIAVALALSAGSIMDRCEKRVLFIGELSLDARIRKVRGILPIVSYARENGYEICVVPWENETEGKLVSGIEVVGAATLSEVWNFLETGERPVRRQQAAKVRDKDKSELDFADIKGQSGLKRASEVAAAGGHNILYLGPPGSGKTMAAQRLQTILPDLDARTGMEVTTIYSAAGLLDEAQPLLIRPPYREVHHTVTKAALLGGGRYPTPGELSLAHGGILFLDELSEYQRTVLDALREPLETKQVRITRKKGTYIFPADVLVAAAMNPCPCGNYPDLERCRCTPGEIHRYLGKVSQPFLDRMDICIETPKISYGELTCEKQEESSGTIRERVLRARKIQKKRYREREMLTNSRMGRKEIEEFCCLEEKEKQMIERAFERLNLTARTYYKTLKVARTIADLEGSGQIRTNHLAEAISYRMVDQTIWGNQKR</sequence>
<dbReference type="PANTHER" id="PTHR32039:SF7">
    <property type="entry name" value="COMPETENCE PROTEIN COMM"/>
    <property type="match status" value="1"/>
</dbReference>
<dbReference type="InterPro" id="IPR045006">
    <property type="entry name" value="CHLI-like"/>
</dbReference>
<dbReference type="InterPro" id="IPR025943">
    <property type="entry name" value="Sigma_54_int_dom_ATP-bd_2"/>
</dbReference>
<keyword evidence="4" id="KW-1185">Reference proteome</keyword>
<dbReference type="InterPro" id="IPR020568">
    <property type="entry name" value="Ribosomal_Su5_D2-typ_SF"/>
</dbReference>
<gene>
    <name evidence="3" type="ORF">Selli1_10820</name>
</gene>
<dbReference type="PROSITE" id="PS00676">
    <property type="entry name" value="SIGMA54_INTERACT_2"/>
    <property type="match status" value="1"/>
</dbReference>
<evidence type="ECO:0000259" key="2">
    <source>
        <dbReference type="Pfam" id="PF13335"/>
    </source>
</evidence>
<dbReference type="Gene3D" id="3.30.230.10">
    <property type="match status" value="1"/>
</dbReference>
<evidence type="ECO:0000313" key="4">
    <source>
        <dbReference type="Proteomes" id="UP001145145"/>
    </source>
</evidence>
<protein>
    <submittedName>
        <fullName evidence="3">Magnesium chelatase</fullName>
    </submittedName>
</protein>
<dbReference type="InterPro" id="IPR004482">
    <property type="entry name" value="Mg_chelat-rel"/>
</dbReference>
<dbReference type="InterPro" id="IPR025158">
    <property type="entry name" value="Mg_chelat-rel_C"/>
</dbReference>
<dbReference type="InterPro" id="IPR000523">
    <property type="entry name" value="Mg_chelatse_chII-like_cat_dom"/>
</dbReference>
<dbReference type="PANTHER" id="PTHR32039">
    <property type="entry name" value="MAGNESIUM-CHELATASE SUBUNIT CHLI"/>
    <property type="match status" value="1"/>
</dbReference>
<dbReference type="Gene3D" id="3.40.50.300">
    <property type="entry name" value="P-loop containing nucleotide triphosphate hydrolases"/>
    <property type="match status" value="1"/>
</dbReference>
<organism evidence="3 4">
    <name type="scientific">Sellimonas catena</name>
    <dbReference type="NCBI Taxonomy" id="2994035"/>
    <lineage>
        <taxon>Bacteria</taxon>
        <taxon>Bacillati</taxon>
        <taxon>Bacillota</taxon>
        <taxon>Clostridia</taxon>
        <taxon>Lachnospirales</taxon>
        <taxon>Lachnospiraceae</taxon>
        <taxon>Sellimonas</taxon>
    </lineage>
</organism>
<dbReference type="SUPFAM" id="SSF54211">
    <property type="entry name" value="Ribosomal protein S5 domain 2-like"/>
    <property type="match status" value="1"/>
</dbReference>
<dbReference type="Pfam" id="PF13541">
    <property type="entry name" value="ChlI"/>
    <property type="match status" value="1"/>
</dbReference>
<dbReference type="AlphaFoldDB" id="A0A9W6FC43"/>
<name>A0A9W6FC43_9FIRM</name>
<dbReference type="Pfam" id="PF13335">
    <property type="entry name" value="Mg_chelatase_C"/>
    <property type="match status" value="1"/>
</dbReference>
<dbReference type="RefSeq" id="WP_281872444.1">
    <property type="nucleotide sequence ID" value="NZ_BSBO01000008.1"/>
</dbReference>
<dbReference type="InterPro" id="IPR027417">
    <property type="entry name" value="P-loop_NTPase"/>
</dbReference>
<comment type="caution">
    <text evidence="3">The sequence shown here is derived from an EMBL/GenBank/DDBJ whole genome shotgun (WGS) entry which is preliminary data.</text>
</comment>
<evidence type="ECO:0000259" key="1">
    <source>
        <dbReference type="Pfam" id="PF01078"/>
    </source>
</evidence>
<feature type="domain" description="Mg chelatase-related protein C-terminal" evidence="2">
    <location>
        <begin position="405"/>
        <end position="500"/>
    </location>
</feature>
<dbReference type="InterPro" id="IPR014721">
    <property type="entry name" value="Ribsml_uS5_D2-typ_fold_subgr"/>
</dbReference>
<reference evidence="3 4" key="1">
    <citation type="journal article" date="2023" name="Int. J. Syst. Evol. Microbiol.">
        <title>Sellimonas catena sp. nov., isolated from human faeces.</title>
        <authorList>
            <person name="Hisatomi A."/>
            <person name="Ohkuma M."/>
            <person name="Sakamoto M."/>
        </authorList>
    </citation>
    <scope>NUCLEOTIDE SEQUENCE [LARGE SCALE GENOMIC DNA]</scope>
    <source>
        <strain evidence="3 4">12EGH17</strain>
    </source>
</reference>
<evidence type="ECO:0000313" key="3">
    <source>
        <dbReference type="EMBL" id="GLG03908.1"/>
    </source>
</evidence>
<dbReference type="Pfam" id="PF01078">
    <property type="entry name" value="Mg_chelatase"/>
    <property type="match status" value="1"/>
</dbReference>